<keyword evidence="2" id="KW-1133">Transmembrane helix</keyword>
<feature type="compositionally biased region" description="Low complexity" evidence="1">
    <location>
        <begin position="326"/>
        <end position="354"/>
    </location>
</feature>
<gene>
    <name evidence="5" type="ORF">Aru02nite_31850</name>
</gene>
<evidence type="ECO:0000256" key="2">
    <source>
        <dbReference type="SAM" id="Phobius"/>
    </source>
</evidence>
<evidence type="ECO:0000313" key="6">
    <source>
        <dbReference type="Proteomes" id="UP000612808"/>
    </source>
</evidence>
<dbReference type="EMBL" id="BOMB01000017">
    <property type="protein sequence ID" value="GID12296.1"/>
    <property type="molecule type" value="Genomic_DNA"/>
</dbReference>
<feature type="transmembrane region" description="Helical" evidence="2">
    <location>
        <begin position="369"/>
        <end position="389"/>
    </location>
</feature>
<feature type="signal peptide" evidence="3">
    <location>
        <begin position="1"/>
        <end position="23"/>
    </location>
</feature>
<organism evidence="5 6">
    <name type="scientific">Actinocatenispora rupis</name>
    <dbReference type="NCBI Taxonomy" id="519421"/>
    <lineage>
        <taxon>Bacteria</taxon>
        <taxon>Bacillati</taxon>
        <taxon>Actinomycetota</taxon>
        <taxon>Actinomycetes</taxon>
        <taxon>Micromonosporales</taxon>
        <taxon>Micromonosporaceae</taxon>
        <taxon>Actinocatenispora</taxon>
    </lineage>
</organism>
<name>A0A8J3IYB8_9ACTN</name>
<feature type="region of interest" description="Disordered" evidence="1">
    <location>
        <begin position="325"/>
        <end position="358"/>
    </location>
</feature>
<reference evidence="5" key="1">
    <citation type="submission" date="2021-01" db="EMBL/GenBank/DDBJ databases">
        <title>Whole genome shotgun sequence of Actinocatenispora rupis NBRC 107355.</title>
        <authorList>
            <person name="Komaki H."/>
            <person name="Tamura T."/>
        </authorList>
    </citation>
    <scope>NUCLEOTIDE SEQUENCE</scope>
    <source>
        <strain evidence="5">NBRC 107355</strain>
    </source>
</reference>
<evidence type="ECO:0000256" key="3">
    <source>
        <dbReference type="SAM" id="SignalP"/>
    </source>
</evidence>
<keyword evidence="2" id="KW-0812">Transmembrane</keyword>
<dbReference type="Proteomes" id="UP000612808">
    <property type="component" value="Unassembled WGS sequence"/>
</dbReference>
<comment type="caution">
    <text evidence="5">The sequence shown here is derived from an EMBL/GenBank/DDBJ whole genome shotgun (WGS) entry which is preliminary data.</text>
</comment>
<evidence type="ECO:0000313" key="5">
    <source>
        <dbReference type="EMBL" id="GID12296.1"/>
    </source>
</evidence>
<keyword evidence="3" id="KW-0732">Signal</keyword>
<dbReference type="RefSeq" id="WP_203658269.1">
    <property type="nucleotide sequence ID" value="NZ_BAAAZM010000009.1"/>
</dbReference>
<feature type="domain" description="Thioester" evidence="4">
    <location>
        <begin position="105"/>
        <end position="175"/>
    </location>
</feature>
<dbReference type="Pfam" id="PF08341">
    <property type="entry name" value="TED"/>
    <property type="match status" value="1"/>
</dbReference>
<keyword evidence="2" id="KW-0472">Membrane</keyword>
<dbReference type="AlphaFoldDB" id="A0A8J3IYB8"/>
<sequence>MRTSLVRLAALFAAVLIGALAVAAPAAARFHVGGRAGPANPNASMVIAATTGPGQTFGGLRAPAGFDPLSGYPASGYDTTGFTPVASGFGGVIHGTTPDGETLQLYCIDQHTSTSNGIPYDPSTWDATKVPHLGYVLRILTDYYPATGLPTSATSDAQRAAAVQAAIWFFTDDFVLATGDARYALTARIVTDVLAAGPLPEPVPSLTIAGPGTGTSGQLVGPFVVHGNATTATLTATGASLYSDEAGTQPIADGSAYPVGQRFWLRSNDPGTATVEATAVARTAIGRAFLYAPADPDDPDPADAQRLILAQPGHVRTTAVAHVDVTGPSASPSTSASASASASGPASTTPSASGTSGGGSLPVTGTRLFVLPAVAAGLLVLGLATVLMARRRRDRGQ</sequence>
<feature type="chain" id="PRO_5038700781" description="Thioester domain-containing protein" evidence="3">
    <location>
        <begin position="24"/>
        <end position="397"/>
    </location>
</feature>
<proteinExistence type="predicted"/>
<keyword evidence="6" id="KW-1185">Reference proteome</keyword>
<evidence type="ECO:0000256" key="1">
    <source>
        <dbReference type="SAM" id="MobiDB-lite"/>
    </source>
</evidence>
<dbReference type="InterPro" id="IPR013552">
    <property type="entry name" value="Thioester_dom"/>
</dbReference>
<accession>A0A8J3IYB8</accession>
<protein>
    <recommendedName>
        <fullName evidence="4">Thioester domain-containing protein</fullName>
    </recommendedName>
</protein>
<evidence type="ECO:0000259" key="4">
    <source>
        <dbReference type="Pfam" id="PF08341"/>
    </source>
</evidence>